<evidence type="ECO:0000313" key="2">
    <source>
        <dbReference type="EMBL" id="AWU47341.1"/>
    </source>
</evidence>
<dbReference type="AlphaFoldDB" id="A0A2U9QI60"/>
<feature type="transmembrane region" description="Helical" evidence="1">
    <location>
        <begin position="59"/>
        <end position="75"/>
    </location>
</feature>
<keyword evidence="2" id="KW-0614">Plasmid</keyword>
<accession>A0A2U9QI60</accession>
<keyword evidence="1" id="KW-0472">Membrane</keyword>
<keyword evidence="1" id="KW-0812">Transmembrane</keyword>
<gene>
    <name evidence="2" type="ORF">B6246_p0065</name>
</gene>
<sequence length="88" mass="9245">MGYGPGPPGGGESRMDVTEIMRTAICDLYPPRQVILAVATFGVALGGILIAIGERERGIEYLIATFLGAVFAYYAKPLLSLVNLAPGC</sequence>
<feature type="transmembrane region" description="Helical" evidence="1">
    <location>
        <begin position="34"/>
        <end position="52"/>
    </location>
</feature>
<dbReference type="EMBL" id="CP020572">
    <property type="protein sequence ID" value="AWU47341.1"/>
    <property type="molecule type" value="Genomic_DNA"/>
</dbReference>
<keyword evidence="1" id="KW-1133">Transmembrane helix</keyword>
<organism evidence="2">
    <name type="scientific">Thermus aquaticus</name>
    <dbReference type="NCBI Taxonomy" id="271"/>
    <lineage>
        <taxon>Bacteria</taxon>
        <taxon>Thermotogati</taxon>
        <taxon>Deinococcota</taxon>
        <taxon>Deinococci</taxon>
        <taxon>Thermales</taxon>
        <taxon>Thermaceae</taxon>
        <taxon>Thermus</taxon>
    </lineage>
</organism>
<name>A0A2U9QI60_THEAQ</name>
<proteinExistence type="predicted"/>
<protein>
    <submittedName>
        <fullName evidence="2">Uncharacterized protein</fullName>
    </submittedName>
</protein>
<evidence type="ECO:0000256" key="1">
    <source>
        <dbReference type="SAM" id="Phobius"/>
    </source>
</evidence>
<reference evidence="2" key="1">
    <citation type="submission" date="2018-06" db="EMBL/GenBank/DDBJ databases">
        <authorList>
            <person name="Zhirakovskaya E."/>
        </authorList>
    </citation>
    <scope>NUCLEOTIDE SEQUENCE</scope>
    <source>
        <strain evidence="2">YT-1</strain>
        <plasmid evidence="2">p61</plasmid>
    </source>
</reference>
<geneLocation type="plasmid" evidence="2">
    <name>p61</name>
</geneLocation>